<dbReference type="InterPro" id="IPR002809">
    <property type="entry name" value="EMC3/TMCO1"/>
</dbReference>
<evidence type="ECO:0000256" key="7">
    <source>
        <dbReference type="ARBA" id="ARBA00022989"/>
    </source>
</evidence>
<comment type="subcellular location">
    <subcellularLocation>
        <location evidence="1">Membrane</location>
        <topology evidence="1">Multi-pass membrane protein</topology>
    </subcellularLocation>
</comment>
<evidence type="ECO:0000256" key="1">
    <source>
        <dbReference type="ARBA" id="ARBA00004141"/>
    </source>
</evidence>
<feature type="transmembrane region" description="Helical" evidence="11">
    <location>
        <begin position="134"/>
        <end position="156"/>
    </location>
</feature>
<keyword evidence="6" id="KW-0378">Hydrolase</keyword>
<keyword evidence="5 11" id="KW-0812">Transmembrane</keyword>
<keyword evidence="9" id="KW-0479">Metal-binding</keyword>
<keyword evidence="7 11" id="KW-1133">Transmembrane helix</keyword>
<organism evidence="12 13">
    <name type="scientific">Malassezia brasiliensis</name>
    <dbReference type="NCBI Taxonomy" id="1821822"/>
    <lineage>
        <taxon>Eukaryota</taxon>
        <taxon>Fungi</taxon>
        <taxon>Dikarya</taxon>
        <taxon>Basidiomycota</taxon>
        <taxon>Ustilaginomycotina</taxon>
        <taxon>Malasseziomycetes</taxon>
        <taxon>Malasseziales</taxon>
        <taxon>Malasseziaceae</taxon>
        <taxon>Malassezia</taxon>
    </lineage>
</organism>
<evidence type="ECO:0000256" key="4">
    <source>
        <dbReference type="ARBA" id="ARBA00020822"/>
    </source>
</evidence>
<keyword evidence="9" id="KW-0862">Zinc</keyword>
<dbReference type="InterPro" id="IPR008568">
    <property type="entry name" value="EMC3"/>
</dbReference>
<dbReference type="Pfam" id="PF05875">
    <property type="entry name" value="Ceramidase"/>
    <property type="match status" value="1"/>
</dbReference>
<feature type="binding site" evidence="9">
    <location>
        <position position="302"/>
    </location>
    <ligand>
        <name>Zn(2+)</name>
        <dbReference type="ChEBI" id="CHEBI:29105"/>
        <note>catalytic</note>
    </ligand>
</feature>
<feature type="binding site" evidence="9">
    <location>
        <position position="453"/>
    </location>
    <ligand>
        <name>Zn(2+)</name>
        <dbReference type="ChEBI" id="CHEBI:29105"/>
        <note>catalytic</note>
    </ligand>
</feature>
<dbReference type="PANTHER" id="PTHR13116:SF5">
    <property type="entry name" value="ER MEMBRANE PROTEIN COMPLEX SUBUNIT 3"/>
    <property type="match status" value="1"/>
</dbReference>
<evidence type="ECO:0000256" key="2">
    <source>
        <dbReference type="ARBA" id="ARBA00005376"/>
    </source>
</evidence>
<evidence type="ECO:0000256" key="3">
    <source>
        <dbReference type="ARBA" id="ARBA00009780"/>
    </source>
</evidence>
<reference evidence="12" key="1">
    <citation type="submission" date="2023-03" db="EMBL/GenBank/DDBJ databases">
        <title>Mating type loci evolution in Malassezia.</title>
        <authorList>
            <person name="Coelho M.A."/>
        </authorList>
    </citation>
    <scope>NUCLEOTIDE SEQUENCE</scope>
    <source>
        <strain evidence="12">CBS 14135</strain>
    </source>
</reference>
<feature type="transmembrane region" description="Helical" evidence="11">
    <location>
        <begin position="342"/>
        <end position="360"/>
    </location>
</feature>
<dbReference type="GO" id="GO:0034975">
    <property type="term" value="P:protein folding in endoplasmic reticulum"/>
    <property type="evidence" value="ECO:0007669"/>
    <property type="project" value="TreeGrafter"/>
</dbReference>
<comment type="similarity">
    <text evidence="2">Belongs to the EMC3 family.</text>
</comment>
<gene>
    <name evidence="12" type="ORF">MBRA1_002561</name>
</gene>
<evidence type="ECO:0000256" key="5">
    <source>
        <dbReference type="ARBA" id="ARBA00022692"/>
    </source>
</evidence>
<comment type="cofactor">
    <cofactor evidence="9">
        <name>Zn(2+)</name>
        <dbReference type="ChEBI" id="CHEBI:29105"/>
    </cofactor>
</comment>
<dbReference type="InterPro" id="IPR008901">
    <property type="entry name" value="ACER"/>
</dbReference>
<name>A0AAF0DW41_9BASI</name>
<dbReference type="EMBL" id="CP119953">
    <property type="protein sequence ID" value="WFC95906.1"/>
    <property type="molecule type" value="Genomic_DNA"/>
</dbReference>
<sequence length="517" mass="58279">MGSQPLLLDSALRNWVLIPITLVMVLVGVLRNNLMQFLESPPKPAKLAALRQRNILSRASALRANYLMIPPSAVALRRTFLTRVLSDGSYLAPESKAAIERERKRKPDEMPEVKNPLSDPNTMDMMLEQAKKSLVMMVPQTAIMGWINFFFSGFGFKVMLQRDVAARDLDVQWVSSLSWYFLNLYGLDAIYRLLLGNNNAADSSRDMAMGAGGAALMMQEQVPGQVDYAKLHAAEKDSLELMGASQKKDSVAWVGDRIEDRVLAFAWTKYIAEPVNTQRLPARFYGMYIGLGTVGFGSFLFHMTLKHEAQMMDELPMIWASSYVCWCLLDATASYGKKKHPIILSTLIASLAIFITVTYVLHGNPIFHQVAYAGIFAFTSIHGLKTLWSKNSPLSLTPASRVWQATARHQQVVGIVSFLTGFLIWNIDNIFCGTLRVSREIVGYPWALLLEGHGWWHILTCYGSYLLMVSCQTIVLPLCEHPDNFVSVNSLLPYIKRVRDDDPKHRFVDEYRARKTQ</sequence>
<evidence type="ECO:0000256" key="10">
    <source>
        <dbReference type="SAM" id="MobiDB-lite"/>
    </source>
</evidence>
<protein>
    <recommendedName>
        <fullName evidence="4">ER membrane protein complex subunit 3</fullName>
    </recommendedName>
</protein>
<feature type="region of interest" description="Disordered" evidence="10">
    <location>
        <begin position="96"/>
        <end position="122"/>
    </location>
</feature>
<evidence type="ECO:0000256" key="11">
    <source>
        <dbReference type="SAM" id="Phobius"/>
    </source>
</evidence>
<evidence type="ECO:0000313" key="13">
    <source>
        <dbReference type="Proteomes" id="UP001216638"/>
    </source>
</evidence>
<dbReference type="GO" id="GO:0046872">
    <property type="term" value="F:metal ion binding"/>
    <property type="evidence" value="ECO:0007669"/>
    <property type="project" value="UniProtKB-KW"/>
</dbReference>
<evidence type="ECO:0000256" key="8">
    <source>
        <dbReference type="ARBA" id="ARBA00023136"/>
    </source>
</evidence>
<evidence type="ECO:0000313" key="12">
    <source>
        <dbReference type="EMBL" id="WFC95906.1"/>
    </source>
</evidence>
<evidence type="ECO:0000256" key="6">
    <source>
        <dbReference type="ARBA" id="ARBA00022801"/>
    </source>
</evidence>
<feature type="binding site" evidence="9">
    <location>
        <position position="457"/>
    </location>
    <ligand>
        <name>Zn(2+)</name>
        <dbReference type="ChEBI" id="CHEBI:29105"/>
        <note>catalytic</note>
    </ligand>
</feature>
<feature type="compositionally biased region" description="Basic and acidic residues" evidence="10">
    <location>
        <begin position="97"/>
        <end position="112"/>
    </location>
</feature>
<accession>A0AAF0DW41</accession>
<dbReference type="Proteomes" id="UP001216638">
    <property type="component" value="Chromosome 3"/>
</dbReference>
<keyword evidence="13" id="KW-1185">Reference proteome</keyword>
<proteinExistence type="inferred from homology"/>
<dbReference type="PANTHER" id="PTHR13116">
    <property type="entry name" value="ER MEMBRANE PROTEIN COMPLEX SUBUNIT 3"/>
    <property type="match status" value="1"/>
</dbReference>
<dbReference type="GO" id="GO:0006672">
    <property type="term" value="P:ceramide metabolic process"/>
    <property type="evidence" value="ECO:0007669"/>
    <property type="project" value="InterPro"/>
</dbReference>
<keyword evidence="8 11" id="KW-0472">Membrane</keyword>
<feature type="transmembrane region" description="Helical" evidence="11">
    <location>
        <begin position="285"/>
        <end position="305"/>
    </location>
</feature>
<dbReference type="SMART" id="SM01415">
    <property type="entry name" value="DUF106"/>
    <property type="match status" value="1"/>
</dbReference>
<dbReference type="GO" id="GO:0016811">
    <property type="term" value="F:hydrolase activity, acting on carbon-nitrogen (but not peptide) bonds, in linear amides"/>
    <property type="evidence" value="ECO:0007669"/>
    <property type="project" value="InterPro"/>
</dbReference>
<dbReference type="AlphaFoldDB" id="A0AAF0DW41"/>
<dbReference type="Pfam" id="PF01956">
    <property type="entry name" value="EMC3_TMCO1"/>
    <property type="match status" value="1"/>
</dbReference>
<feature type="transmembrane region" description="Helical" evidence="11">
    <location>
        <begin position="12"/>
        <end position="30"/>
    </location>
</feature>
<dbReference type="GO" id="GO:0072546">
    <property type="term" value="C:EMC complex"/>
    <property type="evidence" value="ECO:0007669"/>
    <property type="project" value="TreeGrafter"/>
</dbReference>
<evidence type="ECO:0000256" key="9">
    <source>
        <dbReference type="PIRSR" id="PIRSR608901-2"/>
    </source>
</evidence>
<comment type="similarity">
    <text evidence="3">Belongs to the alkaline ceramidase family.</text>
</comment>
<feature type="transmembrane region" description="Helical" evidence="11">
    <location>
        <begin position="176"/>
        <end position="195"/>
    </location>
</feature>